<dbReference type="GO" id="GO:0003676">
    <property type="term" value="F:nucleic acid binding"/>
    <property type="evidence" value="ECO:0007669"/>
    <property type="project" value="InterPro"/>
</dbReference>
<comment type="catalytic activity">
    <reaction evidence="7 8">
        <text>guanosine(966) in 16S rRNA + S-adenosyl-L-methionine = N(2)-methylguanosine(966) in 16S rRNA + S-adenosyl-L-homocysteine + H(+)</text>
        <dbReference type="Rhea" id="RHEA:23548"/>
        <dbReference type="Rhea" id="RHEA-COMP:10211"/>
        <dbReference type="Rhea" id="RHEA-COMP:10212"/>
        <dbReference type="ChEBI" id="CHEBI:15378"/>
        <dbReference type="ChEBI" id="CHEBI:57856"/>
        <dbReference type="ChEBI" id="CHEBI:59789"/>
        <dbReference type="ChEBI" id="CHEBI:74269"/>
        <dbReference type="ChEBI" id="CHEBI:74481"/>
        <dbReference type="EC" id="2.1.1.171"/>
    </reaction>
</comment>
<dbReference type="InterPro" id="IPR029063">
    <property type="entry name" value="SAM-dependent_MTases_sf"/>
</dbReference>
<evidence type="ECO:0000256" key="3">
    <source>
        <dbReference type="ARBA" id="ARBA00012141"/>
    </source>
</evidence>
<evidence type="ECO:0000256" key="2">
    <source>
        <dbReference type="ARBA" id="ARBA00005269"/>
    </source>
</evidence>
<feature type="compositionally biased region" description="Polar residues" evidence="9">
    <location>
        <begin position="1"/>
        <end position="25"/>
    </location>
</feature>
<comment type="caution">
    <text evidence="10">The sequence shown here is derived from an EMBL/GenBank/DDBJ whole genome shotgun (WGS) entry which is preliminary data.</text>
</comment>
<evidence type="ECO:0000313" key="11">
    <source>
        <dbReference type="Proteomes" id="UP000054058"/>
    </source>
</evidence>
<evidence type="ECO:0000256" key="4">
    <source>
        <dbReference type="ARBA" id="ARBA00013682"/>
    </source>
</evidence>
<dbReference type="EC" id="2.1.1.171" evidence="3 8"/>
<dbReference type="Pfam" id="PF03602">
    <property type="entry name" value="Cons_hypoth95"/>
    <property type="match status" value="1"/>
</dbReference>
<accession>X7E881</accession>
<dbReference type="AlphaFoldDB" id="X7E881"/>
<sequence length="208" mass="23291">MRKNNPRNTPKNSLNHATKNSQAKSSKLRIISGEWRSRQLPIPDVQGLRPTPDKVRETLFNWINHWIPGSNCGDFFCGSGALGLEALSRGAKHVTFVDNSRVVIQQMTDNLATLNATNADVTAQNAAVYLDSVTPTPLDIIFLDPPFRKGWLGQIIPLLEKGWLADHALVYIEMEKEADLPPLPAHWSLLKEKNAGQLVYRLFEIETV</sequence>
<dbReference type="PROSITE" id="PS00092">
    <property type="entry name" value="N6_MTASE"/>
    <property type="match status" value="1"/>
</dbReference>
<proteinExistence type="inferred from homology"/>
<dbReference type="eggNOG" id="COG0742">
    <property type="taxonomic scope" value="Bacteria"/>
</dbReference>
<dbReference type="OrthoDB" id="9803017at2"/>
<dbReference type="InterPro" id="IPR004398">
    <property type="entry name" value="RNA_MeTrfase_RsmD"/>
</dbReference>
<dbReference type="PANTHER" id="PTHR43542:SF1">
    <property type="entry name" value="METHYLTRANSFERASE"/>
    <property type="match status" value="1"/>
</dbReference>
<comment type="function">
    <text evidence="1 8">Specifically methylates the guanine in position 966 of 16S rRNA in the assembled 30S particle.</text>
</comment>
<organism evidence="10 11">
    <name type="scientific">Marinomonas ushuaiensis DSM 15871</name>
    <dbReference type="NCBI Taxonomy" id="1122207"/>
    <lineage>
        <taxon>Bacteria</taxon>
        <taxon>Pseudomonadati</taxon>
        <taxon>Pseudomonadota</taxon>
        <taxon>Gammaproteobacteria</taxon>
        <taxon>Oceanospirillales</taxon>
        <taxon>Oceanospirillaceae</taxon>
        <taxon>Marinomonas</taxon>
    </lineage>
</organism>
<feature type="region of interest" description="Disordered" evidence="9">
    <location>
        <begin position="1"/>
        <end position="27"/>
    </location>
</feature>
<keyword evidence="8" id="KW-0698">rRNA processing</keyword>
<evidence type="ECO:0000256" key="6">
    <source>
        <dbReference type="ARBA" id="ARBA00022679"/>
    </source>
</evidence>
<dbReference type="NCBIfam" id="TIGR00095">
    <property type="entry name" value="16S rRNA (guanine(966)-N(2))-methyltransferase RsmD"/>
    <property type="match status" value="1"/>
</dbReference>
<dbReference type="InterPro" id="IPR002052">
    <property type="entry name" value="DNA_methylase_N6_adenine_CS"/>
</dbReference>
<evidence type="ECO:0000313" key="10">
    <source>
        <dbReference type="EMBL" id="ETX12055.1"/>
    </source>
</evidence>
<keyword evidence="8" id="KW-0949">S-adenosyl-L-methionine</keyword>
<evidence type="ECO:0000256" key="8">
    <source>
        <dbReference type="PIRNR" id="PIRNR004553"/>
    </source>
</evidence>
<comment type="similarity">
    <text evidence="2 8">Belongs to the methyltransferase superfamily. RsmD family.</text>
</comment>
<dbReference type="PATRIC" id="fig|1122207.3.peg.28"/>
<dbReference type="SUPFAM" id="SSF53335">
    <property type="entry name" value="S-adenosyl-L-methionine-dependent methyltransferases"/>
    <property type="match status" value="1"/>
</dbReference>
<keyword evidence="6 8" id="KW-0808">Transferase</keyword>
<evidence type="ECO:0000256" key="7">
    <source>
        <dbReference type="ARBA" id="ARBA00048326"/>
    </source>
</evidence>
<dbReference type="Gene3D" id="3.40.50.150">
    <property type="entry name" value="Vaccinia Virus protein VP39"/>
    <property type="match status" value="1"/>
</dbReference>
<reference evidence="10 11" key="1">
    <citation type="submission" date="2014-01" db="EMBL/GenBank/DDBJ databases">
        <title>Marinomonas ushuaiensis DSM 15871 Genome Sequencing.</title>
        <authorList>
            <person name="Lai Q."/>
            <person name="Shao Z.S."/>
        </authorList>
    </citation>
    <scope>NUCLEOTIDE SEQUENCE [LARGE SCALE GENOMIC DNA]</scope>
    <source>
        <strain evidence="10 11">DSM 15871</strain>
    </source>
</reference>
<evidence type="ECO:0000256" key="9">
    <source>
        <dbReference type="SAM" id="MobiDB-lite"/>
    </source>
</evidence>
<protein>
    <recommendedName>
        <fullName evidence="4 8">Ribosomal RNA small subunit methyltransferase D</fullName>
        <ecNumber evidence="3 8">2.1.1.171</ecNumber>
    </recommendedName>
</protein>
<dbReference type="PANTHER" id="PTHR43542">
    <property type="entry name" value="METHYLTRANSFERASE"/>
    <property type="match status" value="1"/>
</dbReference>
<dbReference type="Proteomes" id="UP000054058">
    <property type="component" value="Unassembled WGS sequence"/>
</dbReference>
<gene>
    <name evidence="10" type="primary">rsmD</name>
    <name evidence="10" type="ORF">MUS1_00140</name>
</gene>
<keyword evidence="11" id="KW-1185">Reference proteome</keyword>
<evidence type="ECO:0000256" key="5">
    <source>
        <dbReference type="ARBA" id="ARBA00022603"/>
    </source>
</evidence>
<dbReference type="STRING" id="1122207.MUS1_00140"/>
<dbReference type="PIRSF" id="PIRSF004553">
    <property type="entry name" value="CHP00095"/>
    <property type="match status" value="1"/>
</dbReference>
<dbReference type="EMBL" id="JAMB01000001">
    <property type="protein sequence ID" value="ETX12055.1"/>
    <property type="molecule type" value="Genomic_DNA"/>
</dbReference>
<evidence type="ECO:0000256" key="1">
    <source>
        <dbReference type="ARBA" id="ARBA00002649"/>
    </source>
</evidence>
<dbReference type="RefSeq" id="WP_036157402.1">
    <property type="nucleotide sequence ID" value="NZ_JAMB01000001.1"/>
</dbReference>
<keyword evidence="5 8" id="KW-0489">Methyltransferase</keyword>
<dbReference type="CDD" id="cd02440">
    <property type="entry name" value="AdoMet_MTases"/>
    <property type="match status" value="1"/>
</dbReference>
<dbReference type="GO" id="GO:0052913">
    <property type="term" value="F:16S rRNA (guanine(966)-N(2))-methyltransferase activity"/>
    <property type="evidence" value="ECO:0007669"/>
    <property type="project" value="UniProtKB-EC"/>
</dbReference>
<name>X7E881_9GAMM</name>